<name>A0A8J2RPK6_9CRUS</name>
<evidence type="ECO:0000256" key="1">
    <source>
        <dbReference type="SAM" id="Phobius"/>
    </source>
</evidence>
<comment type="caution">
    <text evidence="2">The sequence shown here is derived from an EMBL/GenBank/DDBJ whole genome shotgun (WGS) entry which is preliminary data.</text>
</comment>
<keyword evidence="3" id="KW-1185">Reference proteome</keyword>
<reference evidence="2" key="1">
    <citation type="submission" date="2021-11" db="EMBL/GenBank/DDBJ databases">
        <authorList>
            <person name="Schell T."/>
        </authorList>
    </citation>
    <scope>NUCLEOTIDE SEQUENCE</scope>
    <source>
        <strain evidence="2">M5</strain>
    </source>
</reference>
<keyword evidence="1" id="KW-0812">Transmembrane</keyword>
<accession>A0A8J2RPK6</accession>
<keyword evidence="1" id="KW-1133">Transmembrane helix</keyword>
<evidence type="ECO:0000313" key="2">
    <source>
        <dbReference type="EMBL" id="CAH0107117.1"/>
    </source>
</evidence>
<dbReference type="OrthoDB" id="6383711at2759"/>
<gene>
    <name evidence="2" type="ORF">DGAL_LOCUS10405</name>
</gene>
<feature type="transmembrane region" description="Helical" evidence="1">
    <location>
        <begin position="230"/>
        <end position="250"/>
    </location>
</feature>
<evidence type="ECO:0000313" key="3">
    <source>
        <dbReference type="Proteomes" id="UP000789390"/>
    </source>
</evidence>
<dbReference type="AlphaFoldDB" id="A0A8J2RPK6"/>
<keyword evidence="1" id="KW-0472">Membrane</keyword>
<organism evidence="2 3">
    <name type="scientific">Daphnia galeata</name>
    <dbReference type="NCBI Taxonomy" id="27404"/>
    <lineage>
        <taxon>Eukaryota</taxon>
        <taxon>Metazoa</taxon>
        <taxon>Ecdysozoa</taxon>
        <taxon>Arthropoda</taxon>
        <taxon>Crustacea</taxon>
        <taxon>Branchiopoda</taxon>
        <taxon>Diplostraca</taxon>
        <taxon>Cladocera</taxon>
        <taxon>Anomopoda</taxon>
        <taxon>Daphniidae</taxon>
        <taxon>Daphnia</taxon>
    </lineage>
</organism>
<protein>
    <submittedName>
        <fullName evidence="2">Uncharacterized protein</fullName>
    </submittedName>
</protein>
<proteinExistence type="predicted"/>
<dbReference type="EMBL" id="CAKKLH010000257">
    <property type="protein sequence ID" value="CAH0107117.1"/>
    <property type="molecule type" value="Genomic_DNA"/>
</dbReference>
<dbReference type="Proteomes" id="UP000789390">
    <property type="component" value="Unassembled WGS sequence"/>
</dbReference>
<sequence>MSSPSQNRQNQSNIPFVHLIEFHEKLFLKAYRQTIRLFRSGFEICAKIPYASVAASKRLTRKSCPSLVRESIVPSLNVPVVKVQQCDEEFDETPREAKFAFRKTDLKSWKNSSGETNTNSDSAPIQHWAVVIHFPRGNLTYVFEAYEDEETGKLEGYRARHVDYEVFEKAKEFGTADTSPRELLELAKKVKSNGTEYNPIDNNCQTWLKEFLRNISQNLCQSFERLLVELNLPIIVGFFLFLIVLGYIVVIRPRHD</sequence>